<dbReference type="SUPFAM" id="SSF56935">
    <property type="entry name" value="Porins"/>
    <property type="match status" value="1"/>
</dbReference>
<keyword evidence="1" id="KW-0813">Transport</keyword>
<accession>A0AAP2E348</accession>
<keyword evidence="1" id="KW-0998">Cell outer membrane</keyword>
<dbReference type="NCBIfam" id="TIGR04056">
    <property type="entry name" value="OMP_RagA_SusC"/>
    <property type="match status" value="1"/>
</dbReference>
<dbReference type="Pfam" id="PF07715">
    <property type="entry name" value="Plug"/>
    <property type="match status" value="1"/>
</dbReference>
<comment type="caution">
    <text evidence="3">The sequence shown here is derived from an EMBL/GenBank/DDBJ whole genome shotgun (WGS) entry which is preliminary data.</text>
</comment>
<evidence type="ECO:0000313" key="4">
    <source>
        <dbReference type="Proteomes" id="UP001319080"/>
    </source>
</evidence>
<dbReference type="AlphaFoldDB" id="A0AAP2E348"/>
<dbReference type="InterPro" id="IPR023996">
    <property type="entry name" value="TonB-dep_OMP_SusC/RagA"/>
</dbReference>
<keyword evidence="1" id="KW-0472">Membrane</keyword>
<feature type="domain" description="TonB-dependent receptor plug" evidence="2">
    <location>
        <begin position="219"/>
        <end position="328"/>
    </location>
</feature>
<dbReference type="EMBL" id="JAHESE010000042">
    <property type="protein sequence ID" value="MBT1711850.1"/>
    <property type="molecule type" value="Genomic_DNA"/>
</dbReference>
<dbReference type="FunFam" id="2.170.130.10:FF:000003">
    <property type="entry name" value="SusC/RagA family TonB-linked outer membrane protein"/>
    <property type="match status" value="1"/>
</dbReference>
<keyword evidence="4" id="KW-1185">Reference proteome</keyword>
<dbReference type="InterPro" id="IPR008969">
    <property type="entry name" value="CarboxyPept-like_regulatory"/>
</dbReference>
<dbReference type="NCBIfam" id="TIGR04057">
    <property type="entry name" value="SusC_RagA_signa"/>
    <property type="match status" value="1"/>
</dbReference>
<keyword evidence="3" id="KW-0675">Receptor</keyword>
<dbReference type="InterPro" id="IPR037066">
    <property type="entry name" value="Plug_dom_sf"/>
</dbReference>
<reference evidence="3 4" key="1">
    <citation type="submission" date="2021-05" db="EMBL/GenBank/DDBJ databases">
        <title>A Polyphasic approach of four new species of the genus Ohtaekwangia: Ohtaekwangia histidinii sp. nov., Ohtaekwangia cretensis sp. nov., Ohtaekwangia indiensis sp. nov., Ohtaekwangia reichenbachii sp. nov. from diverse environment.</title>
        <authorList>
            <person name="Octaviana S."/>
        </authorList>
    </citation>
    <scope>NUCLEOTIDE SEQUENCE [LARGE SCALE GENOMIC DNA]</scope>
    <source>
        <strain evidence="3 4">PWU5</strain>
    </source>
</reference>
<dbReference type="InterPro" id="IPR012910">
    <property type="entry name" value="Plug_dom"/>
</dbReference>
<dbReference type="InterPro" id="IPR039426">
    <property type="entry name" value="TonB-dep_rcpt-like"/>
</dbReference>
<keyword evidence="1" id="KW-1134">Transmembrane beta strand</keyword>
<dbReference type="Proteomes" id="UP001319080">
    <property type="component" value="Unassembled WGS sequence"/>
</dbReference>
<proteinExistence type="inferred from homology"/>
<keyword evidence="1" id="KW-0812">Transmembrane</keyword>
<dbReference type="RefSeq" id="WP_254087420.1">
    <property type="nucleotide sequence ID" value="NZ_JAHESE010000042.1"/>
</dbReference>
<comment type="subcellular location">
    <subcellularLocation>
        <location evidence="1">Cell outer membrane</location>
        <topology evidence="1">Multi-pass membrane protein</topology>
    </subcellularLocation>
</comment>
<name>A0AAP2E348_9BACT</name>
<sequence>MKKPIPIHDALFKIMRITVVQIILAAVCSISSYGFESFSQGVLDNTISLEVEDMSIKTVLNEIEKKVPVKFAYRLRLFEGRDHISVSFQNTALRDVLNHLVGTNVSYEVVGDQIVFAPASTFTTDIGVPKTLTGIITDETDVPMPGVSVLVKGTNIGTTTNVEGEFALEAADADVLTITFIGYIKQEVTVGAQTRIRVRLMPDVQSLGEVVVVAFGEQKKQDVIGSVTTVRPSELKVPSSNLTTALAGRVAGVIAYQRSGEPGQDNADFFIRGVTSFGYKKDPLILIDGVELTTQDLARLQPDDIESFSILKDATASALYGTRAANGVILVKTKEGKTGTPIVKLRLENSISTPTRNVQLADPVTYMRLQNEAVLTRDPLQPLPYSQDQIDNTIPGSGSMIYPATDWRKELMKDYTMNQRANLNVSGGGPAARYYVAGAFTQDNGILKVDRRNNFNSNIKLQTYSLRSNVNVNLSRTTELIIRLSGAFDEYKGPVYGGAEMYRRVMRANPVRFPAYYPKDDEHIHVKHIMFGNYDAGNYTNPYADLVRGYKEMSRSNMIAQFEIKQDLSSLIKGLTFNTMANTSRYTYFDVNRFYNPFWYQMQNYDTRSEEYNVGVINPNGGTEYLGYFEGPKTVNSVLYLQSTLNYNHQFGGKHNVNGLLVYIMREAQNANAGDLQASLPFRNLGLSGRATYSYDNRYFTEFNFGYNGTERFYKSKRFGFFPSAGVAWTVSNEKFFEPLRETVNNLRFRATYGLVGNDAIGNERDRFLYLSNVNMDATNRTATFGRDFTYTRNGISVSRYSDPTITWETAHKANYAIEIGLFENVNFIGEYYTEKRNNILMTRMGTPATMGLESQPQANVGKAEASGVDLSLDFSRNFRRDFWIQGRVNFTYATSKYIAYEEPLYENEPWKSHVGYPLSQQWGLIAERLFVDDYEASNSPKQNFGEYGGGDIKFRDVNGDGQITGLDQVPIGFPDRPEIVYGFGFSVGYKQFDFSTFFQGLGRETFWIDAGATAPFIDYDPNDTYGEVGNTQLLKAYADDHWSEENRNLYALWPRLSPTLSGNNTQRSTWFMRNGAFLRLKQVELGYTVSDERLNKVRLKNLRIYVNATNLLCWSQFKLWDIEMAGNGLGYPIQRVINMGLNVTF</sequence>
<evidence type="ECO:0000259" key="2">
    <source>
        <dbReference type="Pfam" id="PF07715"/>
    </source>
</evidence>
<dbReference type="Gene3D" id="2.170.130.10">
    <property type="entry name" value="TonB-dependent receptor, plug domain"/>
    <property type="match status" value="1"/>
</dbReference>
<comment type="similarity">
    <text evidence="1">Belongs to the TonB-dependent receptor family.</text>
</comment>
<gene>
    <name evidence="3" type="ORF">KK062_26650</name>
</gene>
<evidence type="ECO:0000313" key="3">
    <source>
        <dbReference type="EMBL" id="MBT1711850.1"/>
    </source>
</evidence>
<dbReference type="Gene3D" id="2.60.40.1120">
    <property type="entry name" value="Carboxypeptidase-like, regulatory domain"/>
    <property type="match status" value="1"/>
</dbReference>
<organism evidence="3 4">
    <name type="scientific">Dawidia cretensis</name>
    <dbReference type="NCBI Taxonomy" id="2782350"/>
    <lineage>
        <taxon>Bacteria</taxon>
        <taxon>Pseudomonadati</taxon>
        <taxon>Bacteroidota</taxon>
        <taxon>Cytophagia</taxon>
        <taxon>Cytophagales</taxon>
        <taxon>Chryseotaleaceae</taxon>
        <taxon>Dawidia</taxon>
    </lineage>
</organism>
<dbReference type="PROSITE" id="PS52016">
    <property type="entry name" value="TONB_DEPENDENT_REC_3"/>
    <property type="match status" value="1"/>
</dbReference>
<protein>
    <submittedName>
        <fullName evidence="3">TonB-dependent receptor</fullName>
    </submittedName>
</protein>
<dbReference type="GO" id="GO:0009279">
    <property type="term" value="C:cell outer membrane"/>
    <property type="evidence" value="ECO:0007669"/>
    <property type="project" value="UniProtKB-SubCell"/>
</dbReference>
<dbReference type="Pfam" id="PF13715">
    <property type="entry name" value="CarbopepD_reg_2"/>
    <property type="match status" value="1"/>
</dbReference>
<evidence type="ECO:0000256" key="1">
    <source>
        <dbReference type="PROSITE-ProRule" id="PRU01360"/>
    </source>
</evidence>
<dbReference type="InterPro" id="IPR023997">
    <property type="entry name" value="TonB-dep_OMP_SusC/RagA_CS"/>
</dbReference>
<dbReference type="SUPFAM" id="SSF49464">
    <property type="entry name" value="Carboxypeptidase regulatory domain-like"/>
    <property type="match status" value="1"/>
</dbReference>